<dbReference type="Pfam" id="PF00583">
    <property type="entry name" value="Acetyltransf_1"/>
    <property type="match status" value="1"/>
</dbReference>
<evidence type="ECO:0000259" key="1">
    <source>
        <dbReference type="PROSITE" id="PS51186"/>
    </source>
</evidence>
<gene>
    <name evidence="2" type="ORF">Cch02nite_50230</name>
</gene>
<dbReference type="AlphaFoldDB" id="A0A8J3K8U9"/>
<protein>
    <submittedName>
        <fullName evidence="2">N-acetyltransferase</fullName>
    </submittedName>
</protein>
<reference evidence="2 3" key="1">
    <citation type="submission" date="2021-01" db="EMBL/GenBank/DDBJ databases">
        <title>Whole genome shotgun sequence of Catellatospora chokoriensis NBRC 107358.</title>
        <authorList>
            <person name="Komaki H."/>
            <person name="Tamura T."/>
        </authorList>
    </citation>
    <scope>NUCLEOTIDE SEQUENCE [LARGE SCALE GENOMIC DNA]</scope>
    <source>
        <strain evidence="2 3">NBRC 107358</strain>
    </source>
</reference>
<dbReference type="CDD" id="cd04301">
    <property type="entry name" value="NAT_SF"/>
    <property type="match status" value="1"/>
</dbReference>
<evidence type="ECO:0000313" key="3">
    <source>
        <dbReference type="Proteomes" id="UP000619293"/>
    </source>
</evidence>
<dbReference type="PROSITE" id="PS51186">
    <property type="entry name" value="GNAT"/>
    <property type="match status" value="1"/>
</dbReference>
<dbReference type="Gene3D" id="3.40.630.30">
    <property type="match status" value="1"/>
</dbReference>
<dbReference type="RefSeq" id="WP_203736394.1">
    <property type="nucleotide sequence ID" value="NZ_BAAALB010000022.1"/>
</dbReference>
<dbReference type="InterPro" id="IPR000182">
    <property type="entry name" value="GNAT_dom"/>
</dbReference>
<sequence length="178" mass="19484">MIADLTMRALAEPDLLTIPAAFAELGWPGKDVQQFRRYLAEQAAGDRDVIVAELGGRFAGYVTVAWNSGYRPFRVAGIPEIQDFNVLPACCRRRVGNSLMDAAERLVAMRTSIVGLGVGLYGDYGAAQRMYAKRGHLPDGRGIMYAAEPVPPGELVVIDDDACLMYTRELNQTLHPVL</sequence>
<accession>A0A8J3K8U9</accession>
<proteinExistence type="predicted"/>
<name>A0A8J3K8U9_9ACTN</name>
<dbReference type="SUPFAM" id="SSF55729">
    <property type="entry name" value="Acyl-CoA N-acyltransferases (Nat)"/>
    <property type="match status" value="1"/>
</dbReference>
<dbReference type="EMBL" id="BONG01000034">
    <property type="protein sequence ID" value="GIF91579.1"/>
    <property type="molecule type" value="Genomic_DNA"/>
</dbReference>
<dbReference type="Proteomes" id="UP000619293">
    <property type="component" value="Unassembled WGS sequence"/>
</dbReference>
<dbReference type="GO" id="GO:0016747">
    <property type="term" value="F:acyltransferase activity, transferring groups other than amino-acyl groups"/>
    <property type="evidence" value="ECO:0007669"/>
    <property type="project" value="InterPro"/>
</dbReference>
<organism evidence="2 3">
    <name type="scientific">Catellatospora chokoriensis</name>
    <dbReference type="NCBI Taxonomy" id="310353"/>
    <lineage>
        <taxon>Bacteria</taxon>
        <taxon>Bacillati</taxon>
        <taxon>Actinomycetota</taxon>
        <taxon>Actinomycetes</taxon>
        <taxon>Micromonosporales</taxon>
        <taxon>Micromonosporaceae</taxon>
        <taxon>Catellatospora</taxon>
    </lineage>
</organism>
<dbReference type="InterPro" id="IPR016181">
    <property type="entry name" value="Acyl_CoA_acyltransferase"/>
</dbReference>
<feature type="domain" description="N-acetyltransferase" evidence="1">
    <location>
        <begin position="5"/>
        <end position="157"/>
    </location>
</feature>
<keyword evidence="3" id="KW-1185">Reference proteome</keyword>
<comment type="caution">
    <text evidence="2">The sequence shown here is derived from an EMBL/GenBank/DDBJ whole genome shotgun (WGS) entry which is preliminary data.</text>
</comment>
<evidence type="ECO:0000313" key="2">
    <source>
        <dbReference type="EMBL" id="GIF91579.1"/>
    </source>
</evidence>